<evidence type="ECO:0000259" key="5">
    <source>
        <dbReference type="Pfam" id="PF07992"/>
    </source>
</evidence>
<dbReference type="InterPro" id="IPR016156">
    <property type="entry name" value="FAD/NAD-linked_Rdtase_dimer_sf"/>
</dbReference>
<evidence type="ECO:0000256" key="3">
    <source>
        <dbReference type="ARBA" id="ARBA00022827"/>
    </source>
</evidence>
<proteinExistence type="predicted"/>
<evidence type="ECO:0000256" key="1">
    <source>
        <dbReference type="ARBA" id="ARBA00001974"/>
    </source>
</evidence>
<feature type="domain" description="FAD/NAD(P)-binding" evidence="5">
    <location>
        <begin position="18"/>
        <end position="304"/>
    </location>
</feature>
<dbReference type="GO" id="GO:0050660">
    <property type="term" value="F:flavin adenine dinucleotide binding"/>
    <property type="evidence" value="ECO:0007669"/>
    <property type="project" value="TreeGrafter"/>
</dbReference>
<dbReference type="Gene3D" id="3.30.390.30">
    <property type="match status" value="1"/>
</dbReference>
<comment type="caution">
    <text evidence="6">The sequence shown here is derived from an EMBL/GenBank/DDBJ whole genome shotgun (WGS) entry which is preliminary data.</text>
</comment>
<keyword evidence="7" id="KW-1185">Reference proteome</keyword>
<dbReference type="AlphaFoldDB" id="A0A2T4Z2V2"/>
<dbReference type="EMBL" id="PZZL01000005">
    <property type="protein sequence ID" value="PTM55095.1"/>
    <property type="molecule type" value="Genomic_DNA"/>
</dbReference>
<dbReference type="Proteomes" id="UP000241808">
    <property type="component" value="Unassembled WGS sequence"/>
</dbReference>
<dbReference type="InterPro" id="IPR004099">
    <property type="entry name" value="Pyr_nucl-diS_OxRdtase_dimer"/>
</dbReference>
<dbReference type="Pfam" id="PF07992">
    <property type="entry name" value="Pyr_redox_2"/>
    <property type="match status" value="1"/>
</dbReference>
<evidence type="ECO:0000313" key="7">
    <source>
        <dbReference type="Proteomes" id="UP000241808"/>
    </source>
</evidence>
<dbReference type="InterPro" id="IPR023753">
    <property type="entry name" value="FAD/NAD-binding_dom"/>
</dbReference>
<accession>A0A2T4Z2V2</accession>
<keyword evidence="2" id="KW-0285">Flavoprotein</keyword>
<feature type="domain" description="Pyridine nucleotide-disulphide oxidoreductase dimerisation" evidence="4">
    <location>
        <begin position="336"/>
        <end position="436"/>
    </location>
</feature>
<dbReference type="GO" id="GO:0003955">
    <property type="term" value="F:NAD(P)H dehydrogenase (quinone) activity"/>
    <property type="evidence" value="ECO:0007669"/>
    <property type="project" value="TreeGrafter"/>
</dbReference>
<keyword evidence="6" id="KW-0670">Pyruvate</keyword>
<dbReference type="InterPro" id="IPR036188">
    <property type="entry name" value="FAD/NAD-bd_sf"/>
</dbReference>
<dbReference type="Gene3D" id="3.50.50.60">
    <property type="entry name" value="FAD/NAD(P)-binding domain"/>
    <property type="match status" value="2"/>
</dbReference>
<protein>
    <submittedName>
        <fullName evidence="6">Pyruvate/2-oxoglutarate dehydrogenase complex dihydrolipoamide dehydrogenase (E3) component</fullName>
    </submittedName>
</protein>
<dbReference type="PRINTS" id="PR00368">
    <property type="entry name" value="FADPNR"/>
</dbReference>
<dbReference type="SUPFAM" id="SSF55424">
    <property type="entry name" value="FAD/NAD-linked reductases, dimerisation (C-terminal) domain"/>
    <property type="match status" value="1"/>
</dbReference>
<dbReference type="PANTHER" id="PTHR43014">
    <property type="entry name" value="MERCURIC REDUCTASE"/>
    <property type="match status" value="1"/>
</dbReference>
<comment type="cofactor">
    <cofactor evidence="1">
        <name>FAD</name>
        <dbReference type="ChEBI" id="CHEBI:57692"/>
    </cofactor>
</comment>
<dbReference type="Pfam" id="PF02852">
    <property type="entry name" value="Pyr_redox_dim"/>
    <property type="match status" value="1"/>
</dbReference>
<evidence type="ECO:0000256" key="2">
    <source>
        <dbReference type="ARBA" id="ARBA00022630"/>
    </source>
</evidence>
<dbReference type="PRINTS" id="PR00411">
    <property type="entry name" value="PNDRDTASEI"/>
</dbReference>
<keyword evidence="3" id="KW-0274">FAD</keyword>
<evidence type="ECO:0000259" key="4">
    <source>
        <dbReference type="Pfam" id="PF02852"/>
    </source>
</evidence>
<dbReference type="PANTHER" id="PTHR43014:SF2">
    <property type="entry name" value="MERCURIC REDUCTASE"/>
    <property type="match status" value="1"/>
</dbReference>
<gene>
    <name evidence="6" type="ORF">C8P69_105247</name>
</gene>
<sequence>MNGGMTAPDTSLAALSVDTCIIGDDPGGHAVALALVAGGLSVVLVRIPATGRGGQNLARRLGSLRDADPAHGWAAAMRRISQAGRDAATREHPRHLAAAGIRVVEGEARFTGPRSLAAGGLAITARRFVLATGAAEAPSPWPDLPTGRVLTPETIWDLPDAPSSLAVIGADGTAAALAQAFRRFGTAVSLFATGGLLPGLHPDHSQALRDRLVADGIDLFEDAEVAAVEPDDAGLAVTATRGGDRDRLRVAHVLHVGDRLPRLDGLNLEAAGIARDGTGLRVDGGLRTTNRRVLALGEAAGPSDPGLSLRQAPALAGALLFGRTIGASDIVRVTAVPTRPALIEIGLSETEVRAKDRSARLLRLPLSDSAAPGAGPGHIALVVSGAGKVLGAGIVADNAEPLIGLLALAVGRQLSVQDLAAIQLPYPAVSDVIGKAIAPITAARLSNHWTRRIIRLVRMFG</sequence>
<dbReference type="SUPFAM" id="SSF51905">
    <property type="entry name" value="FAD/NAD(P)-binding domain"/>
    <property type="match status" value="1"/>
</dbReference>
<organism evidence="6 7">
    <name type="scientific">Phreatobacter oligotrophus</name>
    <dbReference type="NCBI Taxonomy" id="1122261"/>
    <lineage>
        <taxon>Bacteria</taxon>
        <taxon>Pseudomonadati</taxon>
        <taxon>Pseudomonadota</taxon>
        <taxon>Alphaproteobacteria</taxon>
        <taxon>Hyphomicrobiales</taxon>
        <taxon>Phreatobacteraceae</taxon>
        <taxon>Phreatobacter</taxon>
    </lineage>
</organism>
<reference evidence="6 7" key="1">
    <citation type="submission" date="2018-04" db="EMBL/GenBank/DDBJ databases">
        <title>Genomic Encyclopedia of Archaeal and Bacterial Type Strains, Phase II (KMG-II): from individual species to whole genera.</title>
        <authorList>
            <person name="Goeker M."/>
        </authorList>
    </citation>
    <scope>NUCLEOTIDE SEQUENCE [LARGE SCALE GENOMIC DNA]</scope>
    <source>
        <strain evidence="6 7">DSM 25521</strain>
    </source>
</reference>
<evidence type="ECO:0000313" key="6">
    <source>
        <dbReference type="EMBL" id="PTM55095.1"/>
    </source>
</evidence>
<dbReference type="OrthoDB" id="9781772at2"/>
<name>A0A2T4Z2V2_9HYPH</name>